<reference evidence="6" key="1">
    <citation type="submission" date="2025-08" db="UniProtKB">
        <authorList>
            <consortium name="RefSeq"/>
        </authorList>
    </citation>
    <scope>IDENTIFICATION</scope>
    <source>
        <tissue evidence="6">Fruit stalk</tissue>
    </source>
</reference>
<dbReference type="GO" id="GO:0005737">
    <property type="term" value="C:cytoplasm"/>
    <property type="evidence" value="ECO:0007669"/>
    <property type="project" value="UniProtKB-SubCell"/>
</dbReference>
<protein>
    <submittedName>
        <fullName evidence="6">IQ domain-containing protein IQM3-like</fullName>
    </submittedName>
</protein>
<keyword evidence="3" id="KW-0963">Cytoplasm</keyword>
<dbReference type="PANTHER" id="PTHR31250">
    <property type="entry name" value="IQ DOMAIN-CONTAINING PROTEIN IQM3"/>
    <property type="match status" value="1"/>
</dbReference>
<accession>A0A6P6B8R3</accession>
<dbReference type="GeneID" id="111315808"/>
<keyword evidence="4" id="KW-0539">Nucleus</keyword>
<evidence type="ECO:0000256" key="2">
    <source>
        <dbReference type="ARBA" id="ARBA00004496"/>
    </source>
</evidence>
<organism evidence="5 6">
    <name type="scientific">Durio zibethinus</name>
    <name type="common">Durian</name>
    <dbReference type="NCBI Taxonomy" id="66656"/>
    <lineage>
        <taxon>Eukaryota</taxon>
        <taxon>Viridiplantae</taxon>
        <taxon>Streptophyta</taxon>
        <taxon>Embryophyta</taxon>
        <taxon>Tracheophyta</taxon>
        <taxon>Spermatophyta</taxon>
        <taxon>Magnoliopsida</taxon>
        <taxon>eudicotyledons</taxon>
        <taxon>Gunneridae</taxon>
        <taxon>Pentapetalae</taxon>
        <taxon>rosids</taxon>
        <taxon>malvids</taxon>
        <taxon>Malvales</taxon>
        <taxon>Malvaceae</taxon>
        <taxon>Helicteroideae</taxon>
        <taxon>Durio</taxon>
    </lineage>
</organism>
<dbReference type="GO" id="GO:0005634">
    <property type="term" value="C:nucleus"/>
    <property type="evidence" value="ECO:0007669"/>
    <property type="project" value="UniProtKB-SubCell"/>
</dbReference>
<evidence type="ECO:0000313" key="5">
    <source>
        <dbReference type="Proteomes" id="UP000515121"/>
    </source>
</evidence>
<gene>
    <name evidence="6" type="primary">LOC111315808</name>
</gene>
<dbReference type="RefSeq" id="XP_022773568.1">
    <property type="nucleotide sequence ID" value="XM_022917833.1"/>
</dbReference>
<comment type="subcellular location">
    <subcellularLocation>
        <location evidence="2">Cytoplasm</location>
    </subcellularLocation>
    <subcellularLocation>
        <location evidence="1">Nucleus</location>
    </subcellularLocation>
</comment>
<dbReference type="KEGG" id="dzi:111315808"/>
<dbReference type="OrthoDB" id="7344096at2759"/>
<sequence>MLLKLGRDCLKTRKHKLGFQHWIEAIDPHRRYGHNLHIYHEEWCKADVGQPFFYWLDIGDGKDINLKECSRLKVKQQRIKYTGPVLKEMAL</sequence>
<evidence type="ECO:0000313" key="6">
    <source>
        <dbReference type="RefSeq" id="XP_022773568.1"/>
    </source>
</evidence>
<evidence type="ECO:0000256" key="3">
    <source>
        <dbReference type="ARBA" id="ARBA00022490"/>
    </source>
</evidence>
<evidence type="ECO:0000256" key="4">
    <source>
        <dbReference type="ARBA" id="ARBA00023242"/>
    </source>
</evidence>
<dbReference type="Proteomes" id="UP000515121">
    <property type="component" value="Unplaced"/>
</dbReference>
<dbReference type="AlphaFoldDB" id="A0A6P6B8R3"/>
<proteinExistence type="predicted"/>
<dbReference type="InterPro" id="IPR044159">
    <property type="entry name" value="IQM"/>
</dbReference>
<name>A0A6P6B8R3_DURZI</name>
<dbReference type="PANTHER" id="PTHR31250:SF10">
    <property type="entry name" value="IQ DOMAIN-CONTAINING PROTEIN IQM3"/>
    <property type="match status" value="1"/>
</dbReference>
<keyword evidence="5" id="KW-1185">Reference proteome</keyword>
<evidence type="ECO:0000256" key="1">
    <source>
        <dbReference type="ARBA" id="ARBA00004123"/>
    </source>
</evidence>